<organism evidence="1 2">
    <name type="scientific">Peltaster fructicola</name>
    <dbReference type="NCBI Taxonomy" id="286661"/>
    <lineage>
        <taxon>Eukaryota</taxon>
        <taxon>Fungi</taxon>
        <taxon>Dikarya</taxon>
        <taxon>Ascomycota</taxon>
        <taxon>Pezizomycotina</taxon>
        <taxon>Dothideomycetes</taxon>
        <taxon>Dothideomycetes incertae sedis</taxon>
        <taxon>Peltaster</taxon>
    </lineage>
</organism>
<dbReference type="Proteomes" id="UP000503462">
    <property type="component" value="Chromosome 2"/>
</dbReference>
<dbReference type="CDD" id="cd06152">
    <property type="entry name" value="YjgF_YER057c_UK114_like_4"/>
    <property type="match status" value="1"/>
</dbReference>
<dbReference type="PANTHER" id="PTHR43857:SF1">
    <property type="entry name" value="YJGH FAMILY PROTEIN"/>
    <property type="match status" value="1"/>
</dbReference>
<dbReference type="AlphaFoldDB" id="A0A6H0XSL1"/>
<protein>
    <submittedName>
        <fullName evidence="1">Uncharacterized protein</fullName>
    </submittedName>
</protein>
<sequence length="149" mass="16543">MSTLSYHNYQGYGEWAKGALHYSQAVRVGKDIIEASGQGGWDPNTKDLTGTMDISTDLATQIEQAFSNVDLALRTAGGKGWEQVYKVRTYYVSEPGTVIIPEEVMKLLTDGLRKWAPNHQPIWTALGVAALTLPNMRIEIEVKAYDHQS</sequence>
<dbReference type="InterPro" id="IPR035959">
    <property type="entry name" value="RutC-like_sf"/>
</dbReference>
<keyword evidence="2" id="KW-1185">Reference proteome</keyword>
<dbReference type="SUPFAM" id="SSF55298">
    <property type="entry name" value="YjgF-like"/>
    <property type="match status" value="1"/>
</dbReference>
<reference evidence="1 2" key="1">
    <citation type="journal article" date="2016" name="Sci. Rep.">
        <title>Peltaster fructicola genome reveals evolution from an invasive phytopathogen to an ectophytic parasite.</title>
        <authorList>
            <person name="Xu C."/>
            <person name="Chen H."/>
            <person name="Gleason M.L."/>
            <person name="Xu J.R."/>
            <person name="Liu H."/>
            <person name="Zhang R."/>
            <person name="Sun G."/>
        </authorList>
    </citation>
    <scope>NUCLEOTIDE SEQUENCE [LARGE SCALE GENOMIC DNA]</scope>
    <source>
        <strain evidence="1 2">LNHT1506</strain>
    </source>
</reference>
<gene>
    <name evidence="1" type="ORF">AMS68_003183</name>
</gene>
<dbReference type="Gene3D" id="3.30.1330.40">
    <property type="entry name" value="RutC-like"/>
    <property type="match status" value="1"/>
</dbReference>
<dbReference type="EMBL" id="CP051140">
    <property type="protein sequence ID" value="QIW97665.1"/>
    <property type="molecule type" value="Genomic_DNA"/>
</dbReference>
<name>A0A6H0XSL1_9PEZI</name>
<dbReference type="Pfam" id="PF01042">
    <property type="entry name" value="Ribonuc_L-PSP"/>
    <property type="match status" value="1"/>
</dbReference>
<dbReference type="PANTHER" id="PTHR43857">
    <property type="entry name" value="BLR7761 PROTEIN"/>
    <property type="match status" value="1"/>
</dbReference>
<evidence type="ECO:0000313" key="1">
    <source>
        <dbReference type="EMBL" id="QIW97665.1"/>
    </source>
</evidence>
<accession>A0A6H0XSL1</accession>
<proteinExistence type="predicted"/>
<dbReference type="OrthoDB" id="309640at2759"/>
<evidence type="ECO:0000313" key="2">
    <source>
        <dbReference type="Proteomes" id="UP000503462"/>
    </source>
</evidence>
<dbReference type="InterPro" id="IPR006175">
    <property type="entry name" value="YjgF/YER057c/UK114"/>
</dbReference>